<accession>A0A385Z6P1</accession>
<evidence type="ECO:0000259" key="6">
    <source>
        <dbReference type="Pfam" id="PF25989"/>
    </source>
</evidence>
<keyword evidence="8" id="KW-1185">Reference proteome</keyword>
<dbReference type="KEGG" id="pcav:D3880_12780"/>
<protein>
    <submittedName>
        <fullName evidence="7">Efflux RND transporter periplasmic adaptor subunit</fullName>
    </submittedName>
</protein>
<sequence length="345" mass="37585">MTARLHAWLLAALLLAAGFGQAQEEAAEPAPLVEVVQPQRMLVRDELVTFGSLRSDESVMLRSEIEGRVARLHFREGEAVKAGTLLVGLDDAIVRAELAQAQANLLLAERSYVRAQNLFQRGASNAQALDEALGQQQAMRASLALAQARLDKTQIRAPFDGVLGLRQVSVGDYLDAGQDIVNLEVLDPLKVEFRVPQKAVSQIHLGQSIEITLDTYAGERFRGEIFALNPRLDEVGRSQAIRAHIANRDQRLKPGQFVKVSVILAERPQALVIPEEAVMPLGDRLWVNLVVDGKVAPREIRTGRRQQGRVEVVEGLDGGESLISAGWQKVTAGMAVRSKPAGATP</sequence>
<evidence type="ECO:0000313" key="7">
    <source>
        <dbReference type="EMBL" id="AYC33172.1"/>
    </source>
</evidence>
<dbReference type="InterPro" id="IPR058637">
    <property type="entry name" value="YknX-like_C"/>
</dbReference>
<dbReference type="Pfam" id="PF25917">
    <property type="entry name" value="BSH_RND"/>
    <property type="match status" value="1"/>
</dbReference>
<dbReference type="NCBIfam" id="TIGR01730">
    <property type="entry name" value="RND_mfp"/>
    <property type="match status" value="1"/>
</dbReference>
<evidence type="ECO:0000256" key="1">
    <source>
        <dbReference type="ARBA" id="ARBA00009477"/>
    </source>
</evidence>
<dbReference type="EMBL" id="CP032419">
    <property type="protein sequence ID" value="AYC33172.1"/>
    <property type="molecule type" value="Genomic_DNA"/>
</dbReference>
<evidence type="ECO:0000313" key="8">
    <source>
        <dbReference type="Proteomes" id="UP000265560"/>
    </source>
</evidence>
<keyword evidence="2" id="KW-0175">Coiled coil</keyword>
<name>A0A385Z6P1_9PSED</name>
<dbReference type="Proteomes" id="UP000265560">
    <property type="component" value="Chromosome"/>
</dbReference>
<dbReference type="GO" id="GO:1990281">
    <property type="term" value="C:efflux pump complex"/>
    <property type="evidence" value="ECO:0007669"/>
    <property type="project" value="TreeGrafter"/>
</dbReference>
<feature type="chain" id="PRO_5017465966" evidence="3">
    <location>
        <begin position="23"/>
        <end position="345"/>
    </location>
</feature>
<reference evidence="8" key="1">
    <citation type="submission" date="2018-09" db="EMBL/GenBank/DDBJ databases">
        <authorList>
            <person name="Zhu H."/>
        </authorList>
    </citation>
    <scope>NUCLEOTIDE SEQUENCE [LARGE SCALE GENOMIC DNA]</scope>
    <source>
        <strain evidence="8">K2W31S-8</strain>
    </source>
</reference>
<dbReference type="Pfam" id="PF25989">
    <property type="entry name" value="YknX_C"/>
    <property type="match status" value="1"/>
</dbReference>
<evidence type="ECO:0000259" key="5">
    <source>
        <dbReference type="Pfam" id="PF25954"/>
    </source>
</evidence>
<dbReference type="Gene3D" id="2.40.30.170">
    <property type="match status" value="1"/>
</dbReference>
<feature type="signal peptide" evidence="3">
    <location>
        <begin position="1"/>
        <end position="22"/>
    </location>
</feature>
<dbReference type="Gene3D" id="1.10.287.470">
    <property type="entry name" value="Helix hairpin bin"/>
    <property type="match status" value="1"/>
</dbReference>
<dbReference type="OrthoDB" id="9783047at2"/>
<gene>
    <name evidence="7" type="ORF">D3880_12780</name>
</gene>
<dbReference type="AlphaFoldDB" id="A0A385Z6P1"/>
<dbReference type="SUPFAM" id="SSF111369">
    <property type="entry name" value="HlyD-like secretion proteins"/>
    <property type="match status" value="1"/>
</dbReference>
<dbReference type="Gene3D" id="2.40.420.20">
    <property type="match status" value="1"/>
</dbReference>
<dbReference type="GO" id="GO:0015562">
    <property type="term" value="F:efflux transmembrane transporter activity"/>
    <property type="evidence" value="ECO:0007669"/>
    <property type="project" value="TreeGrafter"/>
</dbReference>
<evidence type="ECO:0000259" key="4">
    <source>
        <dbReference type="Pfam" id="PF25917"/>
    </source>
</evidence>
<keyword evidence="3" id="KW-0732">Signal</keyword>
<organism evidence="7 8">
    <name type="scientific">Pseudomonas cavernae</name>
    <dbReference type="NCBI Taxonomy" id="2320867"/>
    <lineage>
        <taxon>Bacteria</taxon>
        <taxon>Pseudomonadati</taxon>
        <taxon>Pseudomonadota</taxon>
        <taxon>Gammaproteobacteria</taxon>
        <taxon>Pseudomonadales</taxon>
        <taxon>Pseudomonadaceae</taxon>
        <taxon>Pseudomonas</taxon>
    </lineage>
</organism>
<dbReference type="RefSeq" id="WP_119893824.1">
    <property type="nucleotide sequence ID" value="NZ_CP032419.1"/>
</dbReference>
<dbReference type="InterPro" id="IPR058792">
    <property type="entry name" value="Beta-barrel_RND_2"/>
</dbReference>
<evidence type="ECO:0000256" key="2">
    <source>
        <dbReference type="ARBA" id="ARBA00023054"/>
    </source>
</evidence>
<dbReference type="PANTHER" id="PTHR30469">
    <property type="entry name" value="MULTIDRUG RESISTANCE PROTEIN MDTA"/>
    <property type="match status" value="1"/>
</dbReference>
<proteinExistence type="inferred from homology"/>
<feature type="domain" description="CusB-like beta-barrel" evidence="5">
    <location>
        <begin position="191"/>
        <end position="262"/>
    </location>
</feature>
<dbReference type="FunFam" id="2.40.30.170:FF:000010">
    <property type="entry name" value="Efflux RND transporter periplasmic adaptor subunit"/>
    <property type="match status" value="1"/>
</dbReference>
<dbReference type="Pfam" id="PF25954">
    <property type="entry name" value="Beta-barrel_RND_2"/>
    <property type="match status" value="1"/>
</dbReference>
<feature type="domain" description="Multidrug resistance protein MdtA-like barrel-sandwich hybrid" evidence="4">
    <location>
        <begin position="58"/>
        <end position="180"/>
    </location>
</feature>
<dbReference type="InterPro" id="IPR058625">
    <property type="entry name" value="MdtA-like_BSH"/>
</dbReference>
<comment type="similarity">
    <text evidence="1">Belongs to the membrane fusion protein (MFP) (TC 8.A.1) family.</text>
</comment>
<dbReference type="Gene3D" id="2.40.50.100">
    <property type="match status" value="1"/>
</dbReference>
<feature type="domain" description="YknX-like C-terminal permuted SH3-like" evidence="6">
    <location>
        <begin position="270"/>
        <end position="337"/>
    </location>
</feature>
<evidence type="ECO:0000256" key="3">
    <source>
        <dbReference type="SAM" id="SignalP"/>
    </source>
</evidence>
<dbReference type="InterPro" id="IPR006143">
    <property type="entry name" value="RND_pump_MFP"/>
</dbReference>